<evidence type="ECO:0000256" key="2">
    <source>
        <dbReference type="ARBA" id="ARBA00022737"/>
    </source>
</evidence>
<dbReference type="PANTHER" id="PTHR18763:SF0">
    <property type="entry name" value="WD REPEAT-CONTAINING PROTEIN 18"/>
    <property type="match status" value="1"/>
</dbReference>
<keyword evidence="2" id="KW-0677">Repeat</keyword>
<evidence type="ECO:0000256" key="1">
    <source>
        <dbReference type="ARBA" id="ARBA00022574"/>
    </source>
</evidence>
<protein>
    <submittedName>
        <fullName evidence="4">Oidioi.mRNA.OKI2018_I69.chr1.g2097.t1.cds</fullName>
    </submittedName>
</protein>
<dbReference type="InterPro" id="IPR045227">
    <property type="entry name" value="WDR18/Ipi3/RID3"/>
</dbReference>
<dbReference type="Pfam" id="PF00400">
    <property type="entry name" value="WD40"/>
    <property type="match status" value="1"/>
</dbReference>
<accession>A0ABN7SQ00</accession>
<dbReference type="InterPro" id="IPR036322">
    <property type="entry name" value="WD40_repeat_dom_sf"/>
</dbReference>
<evidence type="ECO:0000313" key="4">
    <source>
        <dbReference type="EMBL" id="CAG5105398.1"/>
    </source>
</evidence>
<reference evidence="4 5" key="1">
    <citation type="submission" date="2021-04" db="EMBL/GenBank/DDBJ databases">
        <authorList>
            <person name="Bliznina A."/>
        </authorList>
    </citation>
    <scope>NUCLEOTIDE SEQUENCE [LARGE SCALE GENOMIC DNA]</scope>
</reference>
<keyword evidence="5" id="KW-1185">Reference proteome</keyword>
<keyword evidence="1 3" id="KW-0853">WD repeat</keyword>
<organism evidence="4 5">
    <name type="scientific">Oikopleura dioica</name>
    <name type="common">Tunicate</name>
    <dbReference type="NCBI Taxonomy" id="34765"/>
    <lineage>
        <taxon>Eukaryota</taxon>
        <taxon>Metazoa</taxon>
        <taxon>Chordata</taxon>
        <taxon>Tunicata</taxon>
        <taxon>Appendicularia</taxon>
        <taxon>Copelata</taxon>
        <taxon>Oikopleuridae</taxon>
        <taxon>Oikopleura</taxon>
    </lineage>
</organism>
<gene>
    <name evidence="4" type="ORF">OKIOD_LOCUS10862</name>
</gene>
<dbReference type="InterPro" id="IPR015943">
    <property type="entry name" value="WD40/YVTN_repeat-like_dom_sf"/>
</dbReference>
<dbReference type="PANTHER" id="PTHR18763">
    <property type="entry name" value="WD-REPEAT PROTEIN 18"/>
    <property type="match status" value="1"/>
</dbReference>
<dbReference type="InterPro" id="IPR001680">
    <property type="entry name" value="WD40_rpt"/>
</dbReference>
<feature type="repeat" description="WD" evidence="3">
    <location>
        <begin position="152"/>
        <end position="191"/>
    </location>
</feature>
<evidence type="ECO:0000313" key="5">
    <source>
        <dbReference type="Proteomes" id="UP001158576"/>
    </source>
</evidence>
<sequence length="403" mass="45178">MELLFVNTDFGVHAYNPFNRQECLKYSVPSNGSCIIDDEIIIIHANKPLIYAFKLQRSIQTPKKFVLPGKPMAICSPGIGKFVFVGISGSLYIWHVTSGRCIHSIQCHFQDINRIASNEHFTVTSSPDGQVNIFETVSLLDVNAQPKALIKLNAHSLPITDVFLEEDLLYTSSSDFTVKIWSLEELKENRSEKEKKIKQSSLLLSTLDFPAAVTSIALEGSMKTLFASTSDGRLHKMDMSLKLLEKGPHKTDQTDWRHDASHGDIFIETSLDGLDCLTSSGNTLRIWTSDSAALLRSIQLAGCCHSFYSKVDIWGILKTDLGKVKSKSASMEKVQHVPSKDDVLLRFESLKKTNCPLMELVSLRATQPKAESIERTEENDSEIKRLKKLNSELYRQLAVKVLE</sequence>
<dbReference type="SMART" id="SM00320">
    <property type="entry name" value="WD40"/>
    <property type="match status" value="3"/>
</dbReference>
<dbReference type="PROSITE" id="PS50082">
    <property type="entry name" value="WD_REPEATS_2"/>
    <property type="match status" value="1"/>
</dbReference>
<dbReference type="EMBL" id="OU015566">
    <property type="protein sequence ID" value="CAG5105398.1"/>
    <property type="molecule type" value="Genomic_DNA"/>
</dbReference>
<dbReference type="Gene3D" id="2.130.10.10">
    <property type="entry name" value="YVTN repeat-like/Quinoprotein amine dehydrogenase"/>
    <property type="match status" value="1"/>
</dbReference>
<name>A0ABN7SQ00_OIKDI</name>
<proteinExistence type="predicted"/>
<dbReference type="Proteomes" id="UP001158576">
    <property type="component" value="Chromosome 1"/>
</dbReference>
<evidence type="ECO:0000256" key="3">
    <source>
        <dbReference type="PROSITE-ProRule" id="PRU00221"/>
    </source>
</evidence>
<dbReference type="SUPFAM" id="SSF50978">
    <property type="entry name" value="WD40 repeat-like"/>
    <property type="match status" value="1"/>
</dbReference>